<feature type="transmembrane region" description="Helical" evidence="7">
    <location>
        <begin position="237"/>
        <end position="257"/>
    </location>
</feature>
<feature type="transmembrane region" description="Helical" evidence="7">
    <location>
        <begin position="285"/>
        <end position="308"/>
    </location>
</feature>
<dbReference type="RefSeq" id="WP_173060612.1">
    <property type="nucleotide sequence ID" value="NZ_BAABGO010000023.1"/>
</dbReference>
<keyword evidence="5 7" id="KW-0472">Membrane</keyword>
<comment type="subcellular location">
    <subcellularLocation>
        <location evidence="1">Cell membrane</location>
        <topology evidence="1">Multi-pass membrane protein</topology>
    </subcellularLocation>
</comment>
<feature type="transmembrane region" description="Helical" evidence="7">
    <location>
        <begin position="21"/>
        <end position="45"/>
    </location>
</feature>
<keyword evidence="4 7" id="KW-1133">Transmembrane helix</keyword>
<evidence type="ECO:0000313" key="8">
    <source>
        <dbReference type="EMBL" id="GFJ81431.1"/>
    </source>
</evidence>
<dbReference type="GO" id="GO:0005886">
    <property type="term" value="C:plasma membrane"/>
    <property type="evidence" value="ECO:0007669"/>
    <property type="project" value="UniProtKB-SubCell"/>
</dbReference>
<evidence type="ECO:0000256" key="5">
    <source>
        <dbReference type="ARBA" id="ARBA00023136"/>
    </source>
</evidence>
<protein>
    <submittedName>
        <fullName evidence="8">Amino acid permease</fullName>
    </submittedName>
</protein>
<dbReference type="AlphaFoldDB" id="A0A6V8KG16"/>
<proteinExistence type="predicted"/>
<feature type="transmembrane region" description="Helical" evidence="7">
    <location>
        <begin position="441"/>
        <end position="459"/>
    </location>
</feature>
<organism evidence="8 9">
    <name type="scientific">Phytohabitans houttuyneae</name>
    <dbReference type="NCBI Taxonomy" id="1076126"/>
    <lineage>
        <taxon>Bacteria</taxon>
        <taxon>Bacillati</taxon>
        <taxon>Actinomycetota</taxon>
        <taxon>Actinomycetes</taxon>
        <taxon>Micromonosporales</taxon>
        <taxon>Micromonosporaceae</taxon>
    </lineage>
</organism>
<feature type="transmembrane region" description="Helical" evidence="7">
    <location>
        <begin position="51"/>
        <end position="72"/>
    </location>
</feature>
<dbReference type="InterPro" id="IPR050367">
    <property type="entry name" value="APC_superfamily"/>
</dbReference>
<dbReference type="PIRSF" id="PIRSF006060">
    <property type="entry name" value="AA_transporter"/>
    <property type="match status" value="1"/>
</dbReference>
<keyword evidence="3 7" id="KW-0812">Transmembrane</keyword>
<keyword evidence="2" id="KW-1003">Cell membrane</keyword>
<accession>A0A6V8KG16</accession>
<evidence type="ECO:0000313" key="9">
    <source>
        <dbReference type="Proteomes" id="UP000482800"/>
    </source>
</evidence>
<gene>
    <name evidence="8" type="ORF">Phou_056110</name>
</gene>
<feature type="transmembrane region" description="Helical" evidence="7">
    <location>
        <begin position="344"/>
        <end position="362"/>
    </location>
</feature>
<evidence type="ECO:0000256" key="7">
    <source>
        <dbReference type="SAM" id="Phobius"/>
    </source>
</evidence>
<evidence type="ECO:0000256" key="3">
    <source>
        <dbReference type="ARBA" id="ARBA00022692"/>
    </source>
</evidence>
<reference evidence="8 9" key="1">
    <citation type="submission" date="2020-03" db="EMBL/GenBank/DDBJ databases">
        <title>Whole genome shotgun sequence of Phytohabitans houttuyneae NBRC 108639.</title>
        <authorList>
            <person name="Komaki H."/>
            <person name="Tamura T."/>
        </authorList>
    </citation>
    <scope>NUCLEOTIDE SEQUENCE [LARGE SCALE GENOMIC DNA]</scope>
    <source>
        <strain evidence="8 9">NBRC 108639</strain>
    </source>
</reference>
<evidence type="ECO:0000256" key="6">
    <source>
        <dbReference type="SAM" id="MobiDB-lite"/>
    </source>
</evidence>
<feature type="transmembrane region" description="Helical" evidence="7">
    <location>
        <begin position="93"/>
        <end position="120"/>
    </location>
</feature>
<dbReference type="EMBL" id="BLPF01000002">
    <property type="protein sequence ID" value="GFJ81431.1"/>
    <property type="molecule type" value="Genomic_DNA"/>
</dbReference>
<evidence type="ECO:0000256" key="2">
    <source>
        <dbReference type="ARBA" id="ARBA00022475"/>
    </source>
</evidence>
<dbReference type="PANTHER" id="PTHR42770:SF16">
    <property type="entry name" value="AMINO ACID PERMEASE"/>
    <property type="match status" value="1"/>
</dbReference>
<feature type="region of interest" description="Disordered" evidence="6">
    <location>
        <begin position="475"/>
        <end position="495"/>
    </location>
</feature>
<evidence type="ECO:0000256" key="1">
    <source>
        <dbReference type="ARBA" id="ARBA00004651"/>
    </source>
</evidence>
<sequence length="495" mass="51710">MATNPTAAATHLKPSLSTGKIVFLIVAAATPLGAMVATVPLAFVIGNGAGVPAMFAFAGLTLLCFSVGYAAMSRRIVNAGGFYTYLSSGLGKPVAVAGGLIAAIAYNAITIGVLGAFGYFTQSIARSHGLDVHWVVWAAAGGLVVAVLGYRQVDLSARVLALLIVGEVGILVALDIAVVAHDGLSALPATTSFSPGVAFGSGAAVAMMFAFASFIGFESAALYGEEAHDPTRSVPRATYIAVVVISLFYTLTSLVAVGGVGADRVREVAGEQLGDLFFVLSDRHIGGAATTIMQVLLCTSLFACMLALHNATNRYVYVLGRERVLPGWLGGVHSRHRSPHRASLVQITISMAVIVVFAIGGLDPYVALASSMIGLGTLGIVLLQGCAAISVIAYFRRHPDRHWWRTTLAPALGAAGLIAATVLLSLNYSLLTGTSLAVINYMPWLYVIAAVAGLVYARWMRTARPERYRDLAEVQAQSDPAPVPARPEVVLGSRR</sequence>
<feature type="transmembrane region" description="Helical" evidence="7">
    <location>
        <begin position="368"/>
        <end position="395"/>
    </location>
</feature>
<feature type="transmembrane region" description="Helical" evidence="7">
    <location>
        <begin position="193"/>
        <end position="217"/>
    </location>
</feature>
<dbReference type="Gene3D" id="1.20.1740.10">
    <property type="entry name" value="Amino acid/polyamine transporter I"/>
    <property type="match status" value="1"/>
</dbReference>
<reference evidence="8 9" key="2">
    <citation type="submission" date="2020-03" db="EMBL/GenBank/DDBJ databases">
        <authorList>
            <person name="Ichikawa N."/>
            <person name="Kimura A."/>
            <person name="Kitahashi Y."/>
            <person name="Uohara A."/>
        </authorList>
    </citation>
    <scope>NUCLEOTIDE SEQUENCE [LARGE SCALE GENOMIC DNA]</scope>
    <source>
        <strain evidence="8 9">NBRC 108639</strain>
    </source>
</reference>
<feature type="transmembrane region" description="Helical" evidence="7">
    <location>
        <begin position="407"/>
        <end position="429"/>
    </location>
</feature>
<evidence type="ECO:0000256" key="4">
    <source>
        <dbReference type="ARBA" id="ARBA00022989"/>
    </source>
</evidence>
<dbReference type="InterPro" id="IPR002293">
    <property type="entry name" value="AA/rel_permease1"/>
</dbReference>
<dbReference type="Proteomes" id="UP000482800">
    <property type="component" value="Unassembled WGS sequence"/>
</dbReference>
<dbReference type="PANTHER" id="PTHR42770">
    <property type="entry name" value="AMINO ACID TRANSPORTER-RELATED"/>
    <property type="match status" value="1"/>
</dbReference>
<comment type="caution">
    <text evidence="8">The sequence shown here is derived from an EMBL/GenBank/DDBJ whole genome shotgun (WGS) entry which is preliminary data.</text>
</comment>
<name>A0A6V8KG16_9ACTN</name>
<feature type="transmembrane region" description="Helical" evidence="7">
    <location>
        <begin position="159"/>
        <end position="181"/>
    </location>
</feature>
<dbReference type="GO" id="GO:0022857">
    <property type="term" value="F:transmembrane transporter activity"/>
    <property type="evidence" value="ECO:0007669"/>
    <property type="project" value="InterPro"/>
</dbReference>
<keyword evidence="9" id="KW-1185">Reference proteome</keyword>
<feature type="transmembrane region" description="Helical" evidence="7">
    <location>
        <begin position="132"/>
        <end position="150"/>
    </location>
</feature>
<dbReference type="Pfam" id="PF13520">
    <property type="entry name" value="AA_permease_2"/>
    <property type="match status" value="1"/>
</dbReference>